<evidence type="ECO:0000256" key="1">
    <source>
        <dbReference type="SAM" id="Phobius"/>
    </source>
</evidence>
<keyword evidence="1" id="KW-1133">Transmembrane helix</keyword>
<feature type="transmembrane region" description="Helical" evidence="1">
    <location>
        <begin position="25"/>
        <end position="46"/>
    </location>
</feature>
<proteinExistence type="predicted"/>
<feature type="transmembrane region" description="Helical" evidence="1">
    <location>
        <begin position="101"/>
        <end position="121"/>
    </location>
</feature>
<feature type="transmembrane region" description="Helical" evidence="1">
    <location>
        <begin position="235"/>
        <end position="253"/>
    </location>
</feature>
<evidence type="ECO:0000313" key="3">
    <source>
        <dbReference type="Proteomes" id="UP000219452"/>
    </source>
</evidence>
<keyword evidence="1" id="KW-0812">Transmembrane</keyword>
<evidence type="ECO:0000313" key="2">
    <source>
        <dbReference type="EMBL" id="SOD92270.1"/>
    </source>
</evidence>
<sequence length="261" mass="29366">MNQSFSFKRISILIGLDFSQKWKQYVWVGSLLIGCVLLTQLPPLFYEAYNNIWQLIQYAAIPLVLLFGSSFYTSTALSDYTGGQKGIFALMIPASTGEKTLCSLLVNLVFVIPFLLSFWLLHYQTTLMANERISVGVNRYSAVSREVAIYASYCYFLIHSAVFVGSIYFAKLAYVKTLTYLLVGALAISILNTAYAKFLADYPLMLGAIPFAGWSVVRDSSLTVYRVSAADLTYPWPYILPLVVVLGFFVVSYKRLQEKQI</sequence>
<gene>
    <name evidence="2" type="ORF">SAMN06269250_3891</name>
</gene>
<feature type="transmembrane region" description="Helical" evidence="1">
    <location>
        <begin position="147"/>
        <end position="170"/>
    </location>
</feature>
<dbReference type="Proteomes" id="UP000219452">
    <property type="component" value="Unassembled WGS sequence"/>
</dbReference>
<accession>A0A286G9T1</accession>
<organism evidence="2 3">
    <name type="scientific">Spirosoma fluviale</name>
    <dbReference type="NCBI Taxonomy" id="1597977"/>
    <lineage>
        <taxon>Bacteria</taxon>
        <taxon>Pseudomonadati</taxon>
        <taxon>Bacteroidota</taxon>
        <taxon>Cytophagia</taxon>
        <taxon>Cytophagales</taxon>
        <taxon>Cytophagaceae</taxon>
        <taxon>Spirosoma</taxon>
    </lineage>
</organism>
<feature type="transmembrane region" description="Helical" evidence="1">
    <location>
        <begin position="177"/>
        <end position="196"/>
    </location>
</feature>
<feature type="transmembrane region" description="Helical" evidence="1">
    <location>
        <begin position="58"/>
        <end position="80"/>
    </location>
</feature>
<name>A0A286G9T1_9BACT</name>
<keyword evidence="1" id="KW-0472">Membrane</keyword>
<reference evidence="3" key="1">
    <citation type="submission" date="2017-09" db="EMBL/GenBank/DDBJ databases">
        <authorList>
            <person name="Varghese N."/>
            <person name="Submissions S."/>
        </authorList>
    </citation>
    <scope>NUCLEOTIDE SEQUENCE [LARGE SCALE GENOMIC DNA]</scope>
    <source>
        <strain evidence="3">DSM 29961</strain>
    </source>
</reference>
<dbReference type="AlphaFoldDB" id="A0A286G9T1"/>
<dbReference type="EMBL" id="OCNH01000003">
    <property type="protein sequence ID" value="SOD92270.1"/>
    <property type="molecule type" value="Genomic_DNA"/>
</dbReference>
<protein>
    <recommendedName>
        <fullName evidence="4">ABC-2 family transporter protein</fullName>
    </recommendedName>
</protein>
<dbReference type="RefSeq" id="WP_097127567.1">
    <property type="nucleotide sequence ID" value="NZ_OCNH01000003.1"/>
</dbReference>
<evidence type="ECO:0008006" key="4">
    <source>
        <dbReference type="Google" id="ProtNLM"/>
    </source>
</evidence>
<keyword evidence="3" id="KW-1185">Reference proteome</keyword>
<dbReference type="OrthoDB" id="1523880at2"/>